<dbReference type="Pfam" id="PF01597">
    <property type="entry name" value="GCV_H"/>
    <property type="match status" value="1"/>
</dbReference>
<dbReference type="AlphaFoldDB" id="Q6MEJ3"/>
<evidence type="ECO:0000313" key="7">
    <source>
        <dbReference type="Proteomes" id="UP000000529"/>
    </source>
</evidence>
<reference evidence="6 7" key="1">
    <citation type="journal article" date="2004" name="Science">
        <title>Illuminating the evolutionary history of chlamydiae.</title>
        <authorList>
            <person name="Horn M."/>
            <person name="Collingro A."/>
            <person name="Schmitz-Esser S."/>
            <person name="Beier C.L."/>
            <person name="Purkhold U."/>
            <person name="Fartmann B."/>
            <person name="Brandt P."/>
            <person name="Nyakatura G.J."/>
            <person name="Droege M."/>
            <person name="Frishman D."/>
            <person name="Rattei T."/>
            <person name="Mewes H."/>
            <person name="Wagner M."/>
        </authorList>
    </citation>
    <scope>NUCLEOTIDE SEQUENCE [LARGE SCALE GENOMIC DNA]</scope>
    <source>
        <strain evidence="6 7">UWE25</strain>
    </source>
</reference>
<comment type="function">
    <text evidence="3">The glycine cleavage system catalyzes the degradation of glycine. The H protein shuttles the methylamine group of glycine from the P protein to the T protein.</text>
</comment>
<dbReference type="InterPro" id="IPR033753">
    <property type="entry name" value="GCV_H/Fam206"/>
</dbReference>
<dbReference type="GO" id="GO:0009249">
    <property type="term" value="P:protein lipoylation"/>
    <property type="evidence" value="ECO:0007669"/>
    <property type="project" value="TreeGrafter"/>
</dbReference>
<dbReference type="RefSeq" id="WP_011174832.1">
    <property type="nucleotide sequence ID" value="NC_005861.2"/>
</dbReference>
<dbReference type="InterPro" id="IPR017453">
    <property type="entry name" value="GCV_H_sub"/>
</dbReference>
<dbReference type="InterPro" id="IPR000089">
    <property type="entry name" value="Biotin_lipoyl"/>
</dbReference>
<dbReference type="PROSITE" id="PS50968">
    <property type="entry name" value="BIOTINYL_LIPOYL"/>
    <property type="match status" value="1"/>
</dbReference>
<dbReference type="HAMAP" id="MF_00272">
    <property type="entry name" value="GcvH"/>
    <property type="match status" value="1"/>
</dbReference>
<dbReference type="HOGENOM" id="CLU_097408_2_2_0"/>
<dbReference type="SUPFAM" id="SSF51230">
    <property type="entry name" value="Single hybrid motif"/>
    <property type="match status" value="1"/>
</dbReference>
<dbReference type="OrthoDB" id="9796712at2"/>
<dbReference type="STRING" id="264201.pc0282"/>
<dbReference type="InterPro" id="IPR011053">
    <property type="entry name" value="Single_hybrid_motif"/>
</dbReference>
<evidence type="ECO:0000259" key="5">
    <source>
        <dbReference type="PROSITE" id="PS50968"/>
    </source>
</evidence>
<keyword evidence="7" id="KW-1185">Reference proteome</keyword>
<evidence type="ECO:0000313" key="6">
    <source>
        <dbReference type="EMBL" id="CAF23006.1"/>
    </source>
</evidence>
<dbReference type="KEGG" id="pcu:PC_RS01370"/>
<sequence length="122" mass="13588">MKYTDSHEWVVLESTDVARIGVTQFAQKELGDIVYVELPTLHKKVTAGQEVVVLESTKAAADVYSPVSGEIVEVNQSLSTQPELINQSSEKEGWLFKLRLSNSSELDLLMDEKDYRAMLNGA</sequence>
<dbReference type="Gene3D" id="2.40.50.100">
    <property type="match status" value="1"/>
</dbReference>
<dbReference type="eggNOG" id="COG0509">
    <property type="taxonomic scope" value="Bacteria"/>
</dbReference>
<comment type="cofactor">
    <cofactor evidence="3">
        <name>(R)-lipoate</name>
        <dbReference type="ChEBI" id="CHEBI:83088"/>
    </cofactor>
    <text evidence="3">Binds 1 lipoyl cofactor covalently.</text>
</comment>
<evidence type="ECO:0000256" key="1">
    <source>
        <dbReference type="ARBA" id="ARBA00009249"/>
    </source>
</evidence>
<feature type="domain" description="Lipoyl-binding" evidence="5">
    <location>
        <begin position="17"/>
        <end position="99"/>
    </location>
</feature>
<dbReference type="GO" id="GO:0005737">
    <property type="term" value="C:cytoplasm"/>
    <property type="evidence" value="ECO:0007669"/>
    <property type="project" value="TreeGrafter"/>
</dbReference>
<dbReference type="InterPro" id="IPR002930">
    <property type="entry name" value="GCV_H"/>
</dbReference>
<organism evidence="6 7">
    <name type="scientific">Protochlamydia amoebophila (strain UWE25)</name>
    <dbReference type="NCBI Taxonomy" id="264201"/>
    <lineage>
        <taxon>Bacteria</taxon>
        <taxon>Pseudomonadati</taxon>
        <taxon>Chlamydiota</taxon>
        <taxon>Chlamydiia</taxon>
        <taxon>Parachlamydiales</taxon>
        <taxon>Parachlamydiaceae</taxon>
        <taxon>Candidatus Protochlamydia</taxon>
    </lineage>
</organism>
<protein>
    <recommendedName>
        <fullName evidence="3">Glycine cleavage system H protein</fullName>
    </recommendedName>
</protein>
<comment type="subunit">
    <text evidence="3">The glycine cleavage system is composed of four proteins: P, T, L and H.</text>
</comment>
<dbReference type="PANTHER" id="PTHR11715">
    <property type="entry name" value="GLYCINE CLEAVAGE SYSTEM H PROTEIN"/>
    <property type="match status" value="1"/>
</dbReference>
<dbReference type="CDD" id="cd06848">
    <property type="entry name" value="GCS_H"/>
    <property type="match status" value="1"/>
</dbReference>
<feature type="modified residue" description="N6-lipoyllysine" evidence="3 4">
    <location>
        <position position="58"/>
    </location>
</feature>
<evidence type="ECO:0000256" key="2">
    <source>
        <dbReference type="ARBA" id="ARBA00022823"/>
    </source>
</evidence>
<evidence type="ECO:0000256" key="3">
    <source>
        <dbReference type="HAMAP-Rule" id="MF_00272"/>
    </source>
</evidence>
<proteinExistence type="inferred from homology"/>
<keyword evidence="2 3" id="KW-0450">Lipoyl</keyword>
<dbReference type="NCBIfam" id="TIGR00527">
    <property type="entry name" value="gcvH"/>
    <property type="match status" value="1"/>
</dbReference>
<dbReference type="Proteomes" id="UP000000529">
    <property type="component" value="Chromosome"/>
</dbReference>
<evidence type="ECO:0000256" key="4">
    <source>
        <dbReference type="PIRSR" id="PIRSR617453-50"/>
    </source>
</evidence>
<dbReference type="NCBIfam" id="NF002270">
    <property type="entry name" value="PRK01202.1"/>
    <property type="match status" value="1"/>
</dbReference>
<comment type="similarity">
    <text evidence="1 3">Belongs to the GcvH family.</text>
</comment>
<accession>Q6MEJ3</accession>
<dbReference type="GO" id="GO:0019464">
    <property type="term" value="P:glycine decarboxylation via glycine cleavage system"/>
    <property type="evidence" value="ECO:0007669"/>
    <property type="project" value="UniProtKB-UniRule"/>
</dbReference>
<dbReference type="GO" id="GO:0005960">
    <property type="term" value="C:glycine cleavage complex"/>
    <property type="evidence" value="ECO:0007669"/>
    <property type="project" value="InterPro"/>
</dbReference>
<dbReference type="EMBL" id="BX908798">
    <property type="protein sequence ID" value="CAF23006.1"/>
    <property type="molecule type" value="Genomic_DNA"/>
</dbReference>
<gene>
    <name evidence="3" type="primary">gcvH</name>
    <name evidence="6" type="ORF">PC_RS01370</name>
</gene>
<name>Q6MEJ3_PARUW</name>
<dbReference type="PANTHER" id="PTHR11715:SF3">
    <property type="entry name" value="GLYCINE CLEAVAGE SYSTEM H PROTEIN-RELATED"/>
    <property type="match status" value="1"/>
</dbReference>